<dbReference type="InterPro" id="IPR029063">
    <property type="entry name" value="SAM-dependent_MTases_sf"/>
</dbReference>
<dbReference type="SUPFAM" id="SSF53335">
    <property type="entry name" value="S-adenosyl-L-methionine-dependent methyltransferases"/>
    <property type="match status" value="1"/>
</dbReference>
<protein>
    <recommendedName>
        <fullName evidence="4">S-adenosylmethionine-dependent methyltransferase</fullName>
    </recommendedName>
</protein>
<dbReference type="OrthoDB" id="433955at2759"/>
<comment type="caution">
    <text evidence="2">The sequence shown here is derived from an EMBL/GenBank/DDBJ whole genome shotgun (WGS) entry which is preliminary data.</text>
</comment>
<proteinExistence type="predicted"/>
<keyword evidence="3" id="KW-1185">Reference proteome</keyword>
<dbReference type="PANTHER" id="PTHR14614">
    <property type="entry name" value="HEPATOCELLULAR CARCINOMA-ASSOCIATED ANTIGEN"/>
    <property type="match status" value="1"/>
</dbReference>
<dbReference type="Gene3D" id="3.40.50.150">
    <property type="entry name" value="Vaccinia Virus protein VP39"/>
    <property type="match status" value="1"/>
</dbReference>
<dbReference type="GO" id="GO:0008757">
    <property type="term" value="F:S-adenosylmethionine-dependent methyltransferase activity"/>
    <property type="evidence" value="ECO:0007669"/>
    <property type="project" value="UniProtKB-ARBA"/>
</dbReference>
<dbReference type="PANTHER" id="PTHR14614:SF147">
    <property type="entry name" value="S-ADENOSYLMETHIONINE-DEPENDENT METHYLTRANSFERASE OF THE SEVEN BETA-STRAND FAMILY"/>
    <property type="match status" value="1"/>
</dbReference>
<evidence type="ECO:0000313" key="3">
    <source>
        <dbReference type="Proteomes" id="UP001140091"/>
    </source>
</evidence>
<evidence type="ECO:0000313" key="2">
    <source>
        <dbReference type="EMBL" id="KAJ2927325.1"/>
    </source>
</evidence>
<dbReference type="AlphaFoldDB" id="A0A9W8JAG2"/>
<reference evidence="2" key="1">
    <citation type="submission" date="2022-06" db="EMBL/GenBank/DDBJ databases">
        <title>Genome Sequence of Candolleomyces eurysporus.</title>
        <authorList>
            <person name="Buettner E."/>
        </authorList>
    </citation>
    <scope>NUCLEOTIDE SEQUENCE</scope>
    <source>
        <strain evidence="2">VTCC 930004</strain>
    </source>
</reference>
<evidence type="ECO:0000256" key="1">
    <source>
        <dbReference type="SAM" id="MobiDB-lite"/>
    </source>
</evidence>
<feature type="non-terminal residue" evidence="2">
    <location>
        <position position="435"/>
    </location>
</feature>
<sequence length="435" mass="48115">MASLAPTATLPPLGRLLSTPGQTVLQALQKLRSVYFPHQPCPILSQKKPSTSTRKGDETPFIDSGYASAEEDDDDSGRISLSTASIPNTFAAPPDDDDSEEDARELLRADQFERAFAIKWLTGFISRAEIWVAEEEEDSVEGLLRSDLLEASSTILSAFTGDDDEAEVDITRTFAFSTGQGEAHSPNIHVELNDAPISSEDHTSVGLQSWGSCILFAEKLCASKEVYLSDPRPFGGVDITERKPLRILELGAGTGMLSIVTAKLLQGERMQPQPEIIATDYHPDVLANLRKNINTNFSSSSMPIEVEVLDWESPETDRPPFNERFDIILAADVVYHPEHAKWIEACVSKLLHKHGVFWMFMAIRGSGRHEGLDKIVDATFVSKEVALREREHGDVCEGDGHRQRLVVVDQDNIQRQGGVGRADENCYKLSKIVWV</sequence>
<gene>
    <name evidence="2" type="ORF">H1R20_g9768</name>
</gene>
<dbReference type="CDD" id="cd02440">
    <property type="entry name" value="AdoMet_MTases"/>
    <property type="match status" value="1"/>
</dbReference>
<accession>A0A9W8JAG2</accession>
<dbReference type="Proteomes" id="UP001140091">
    <property type="component" value="Unassembled WGS sequence"/>
</dbReference>
<name>A0A9W8JAG2_9AGAR</name>
<dbReference type="Pfam" id="PF10294">
    <property type="entry name" value="Methyltransf_16"/>
    <property type="match status" value="1"/>
</dbReference>
<dbReference type="InterPro" id="IPR019410">
    <property type="entry name" value="Methyltransf_16"/>
</dbReference>
<evidence type="ECO:0008006" key="4">
    <source>
        <dbReference type="Google" id="ProtNLM"/>
    </source>
</evidence>
<feature type="region of interest" description="Disordered" evidence="1">
    <location>
        <begin position="42"/>
        <end position="102"/>
    </location>
</feature>
<feature type="compositionally biased region" description="Polar residues" evidence="1">
    <location>
        <begin position="79"/>
        <end position="88"/>
    </location>
</feature>
<dbReference type="EMBL" id="JANBPK010001007">
    <property type="protein sequence ID" value="KAJ2927325.1"/>
    <property type="molecule type" value="Genomic_DNA"/>
</dbReference>
<organism evidence="2 3">
    <name type="scientific">Candolleomyces eurysporus</name>
    <dbReference type="NCBI Taxonomy" id="2828524"/>
    <lineage>
        <taxon>Eukaryota</taxon>
        <taxon>Fungi</taxon>
        <taxon>Dikarya</taxon>
        <taxon>Basidiomycota</taxon>
        <taxon>Agaricomycotina</taxon>
        <taxon>Agaricomycetes</taxon>
        <taxon>Agaricomycetidae</taxon>
        <taxon>Agaricales</taxon>
        <taxon>Agaricineae</taxon>
        <taxon>Psathyrellaceae</taxon>
        <taxon>Candolleomyces</taxon>
    </lineage>
</organism>